<sequence>MKYYILSAILKRIILIKIIFLETTNFASSQAITPPCSCSNVNPNFGTNSNIPQQLCVPPLAYDQKSVWLTWNKPDNYENIADFNVYMGGKKIGSAKANSAVNTLSGPYIQNFYKNDLNNFHTKILFTTYLVTGLNPNTIYTFTVRAVDANGAESGNSNQVVVKTAENYGKIVDITTVGAKGDGTTLNTQAIQKAIDSCSTSTSAFGCKVSIPKGTFLSGPLFLRSQMTFELANGAILRATSNPSKFPNIVKPRDQVSKFQPKSLVQNKTLPNKLNMFIFQIKLNPIIKSDPIIKPPQ</sequence>
<reference evidence="1" key="1">
    <citation type="submission" date="2023-11" db="EMBL/GenBank/DDBJ databases">
        <authorList>
            <person name="Poullet M."/>
        </authorList>
    </citation>
    <scope>NUCLEOTIDE SEQUENCE</scope>
    <source>
        <strain evidence="1">E1834</strain>
    </source>
</reference>
<organism evidence="1 2">
    <name type="scientific">Meloidogyne enterolobii</name>
    <name type="common">Root-knot nematode worm</name>
    <name type="synonym">Meloidogyne mayaguensis</name>
    <dbReference type="NCBI Taxonomy" id="390850"/>
    <lineage>
        <taxon>Eukaryota</taxon>
        <taxon>Metazoa</taxon>
        <taxon>Ecdysozoa</taxon>
        <taxon>Nematoda</taxon>
        <taxon>Chromadorea</taxon>
        <taxon>Rhabditida</taxon>
        <taxon>Tylenchina</taxon>
        <taxon>Tylenchomorpha</taxon>
        <taxon>Tylenchoidea</taxon>
        <taxon>Meloidogynidae</taxon>
        <taxon>Meloidogyninae</taxon>
        <taxon>Meloidogyne</taxon>
    </lineage>
</organism>
<accession>A0ACB0ZLU3</accession>
<protein>
    <submittedName>
        <fullName evidence="1">Uncharacterized protein</fullName>
    </submittedName>
</protein>
<gene>
    <name evidence="1" type="ORF">MENTE1834_LOCUS26075</name>
</gene>
<keyword evidence="2" id="KW-1185">Reference proteome</keyword>
<name>A0ACB0ZLU3_MELEN</name>
<comment type="caution">
    <text evidence="1">The sequence shown here is derived from an EMBL/GenBank/DDBJ whole genome shotgun (WGS) entry which is preliminary data.</text>
</comment>
<evidence type="ECO:0000313" key="1">
    <source>
        <dbReference type="EMBL" id="CAK5079000.1"/>
    </source>
</evidence>
<dbReference type="Proteomes" id="UP001497535">
    <property type="component" value="Unassembled WGS sequence"/>
</dbReference>
<dbReference type="EMBL" id="CAVMJV010000037">
    <property type="protein sequence ID" value="CAK5079000.1"/>
    <property type="molecule type" value="Genomic_DNA"/>
</dbReference>
<evidence type="ECO:0000313" key="2">
    <source>
        <dbReference type="Proteomes" id="UP001497535"/>
    </source>
</evidence>
<proteinExistence type="predicted"/>